<protein>
    <submittedName>
        <fullName evidence="2">Branched-chain amino acid ABC transporter permease</fullName>
    </submittedName>
</protein>
<evidence type="ECO:0000256" key="1">
    <source>
        <dbReference type="SAM" id="Phobius"/>
    </source>
</evidence>
<sequence>AAVIAVAATPLLPPGVPVMLAAVAALPALLRREAR</sequence>
<accession>A0A6L9QNT3</accession>
<dbReference type="Proteomes" id="UP000475532">
    <property type="component" value="Unassembled WGS sequence"/>
</dbReference>
<dbReference type="AlphaFoldDB" id="A0A6L9QNT3"/>
<name>A0A6L9QNT3_9ACTN</name>
<gene>
    <name evidence="2" type="ORF">G3I70_30295</name>
</gene>
<keyword evidence="1" id="KW-0812">Transmembrane</keyword>
<feature type="non-terminal residue" evidence="2">
    <location>
        <position position="1"/>
    </location>
</feature>
<evidence type="ECO:0000313" key="2">
    <source>
        <dbReference type="EMBL" id="NEA26758.1"/>
    </source>
</evidence>
<keyword evidence="1" id="KW-1133">Transmembrane helix</keyword>
<keyword evidence="1" id="KW-0472">Membrane</keyword>
<dbReference type="EMBL" id="JAAGLI010000819">
    <property type="protein sequence ID" value="NEA26758.1"/>
    <property type="molecule type" value="Genomic_DNA"/>
</dbReference>
<feature type="transmembrane region" description="Helical" evidence="1">
    <location>
        <begin position="12"/>
        <end position="30"/>
    </location>
</feature>
<organism evidence="2 3">
    <name type="scientific">Actinomadura bangladeshensis</name>
    <dbReference type="NCBI Taxonomy" id="453573"/>
    <lineage>
        <taxon>Bacteria</taxon>
        <taxon>Bacillati</taxon>
        <taxon>Actinomycetota</taxon>
        <taxon>Actinomycetes</taxon>
        <taxon>Streptosporangiales</taxon>
        <taxon>Thermomonosporaceae</taxon>
        <taxon>Actinomadura</taxon>
    </lineage>
</organism>
<comment type="caution">
    <text evidence="2">The sequence shown here is derived from an EMBL/GenBank/DDBJ whole genome shotgun (WGS) entry which is preliminary data.</text>
</comment>
<evidence type="ECO:0000313" key="3">
    <source>
        <dbReference type="Proteomes" id="UP000475532"/>
    </source>
</evidence>
<proteinExistence type="predicted"/>
<reference evidence="2 3" key="1">
    <citation type="submission" date="2020-01" db="EMBL/GenBank/DDBJ databases">
        <title>Insect and environment-associated Actinomycetes.</title>
        <authorList>
            <person name="Currrie C."/>
            <person name="Chevrette M."/>
            <person name="Carlson C."/>
            <person name="Stubbendieck R."/>
            <person name="Wendt-Pienkowski E."/>
        </authorList>
    </citation>
    <scope>NUCLEOTIDE SEQUENCE [LARGE SCALE GENOMIC DNA]</scope>
    <source>
        <strain evidence="2 3">SID10258</strain>
    </source>
</reference>